<keyword evidence="3" id="KW-1185">Reference proteome</keyword>
<evidence type="ECO:0000313" key="3">
    <source>
        <dbReference type="Proteomes" id="UP000630528"/>
    </source>
</evidence>
<organism evidence="2 3">
    <name type="scientific">Ramlibacter ginsenosidimutans</name>
    <dbReference type="NCBI Taxonomy" id="502333"/>
    <lineage>
        <taxon>Bacteria</taxon>
        <taxon>Pseudomonadati</taxon>
        <taxon>Pseudomonadota</taxon>
        <taxon>Betaproteobacteria</taxon>
        <taxon>Burkholderiales</taxon>
        <taxon>Comamonadaceae</taxon>
        <taxon>Ramlibacter</taxon>
    </lineage>
</organism>
<proteinExistence type="predicted"/>
<dbReference type="EMBL" id="JAEPWM010000001">
    <property type="protein sequence ID" value="MBK6004583.1"/>
    <property type="molecule type" value="Genomic_DNA"/>
</dbReference>
<keyword evidence="1" id="KW-0472">Membrane</keyword>
<keyword evidence="1" id="KW-1133">Transmembrane helix</keyword>
<evidence type="ECO:0000313" key="2">
    <source>
        <dbReference type="EMBL" id="MBK6004583.1"/>
    </source>
</evidence>
<feature type="transmembrane region" description="Helical" evidence="1">
    <location>
        <begin position="437"/>
        <end position="457"/>
    </location>
</feature>
<feature type="transmembrane region" description="Helical" evidence="1">
    <location>
        <begin position="24"/>
        <end position="46"/>
    </location>
</feature>
<name>A0A934TNI2_9BURK</name>
<protein>
    <submittedName>
        <fullName evidence="2">Uncharacterized protein</fullName>
    </submittedName>
</protein>
<feature type="transmembrane region" description="Helical" evidence="1">
    <location>
        <begin position="411"/>
        <end position="431"/>
    </location>
</feature>
<reference evidence="2" key="1">
    <citation type="journal article" date="2012" name="J. Microbiol. Biotechnol.">
        <title>Ramlibacter ginsenosidimutans sp. nov., with ginsenoside-converting activity.</title>
        <authorList>
            <person name="Wang L."/>
            <person name="An D.S."/>
            <person name="Kim S.G."/>
            <person name="Jin F.X."/>
            <person name="Kim S.C."/>
            <person name="Lee S.T."/>
            <person name="Im W.T."/>
        </authorList>
    </citation>
    <scope>NUCLEOTIDE SEQUENCE</scope>
    <source>
        <strain evidence="2">KACC 17527</strain>
    </source>
</reference>
<feature type="transmembrane region" description="Helical" evidence="1">
    <location>
        <begin position="115"/>
        <end position="135"/>
    </location>
</feature>
<sequence length="464" mass="51459">MAPDFARGGPLQDAPARENKRSDFAFPAAGVMAVLLVTVFFTVASYPGFMSYDSLEALRQARSHVEGSQYPPFGSYVWRVLDWIWPGPSLMQLFQNALLLGSLVWILHSLRWNPIAQVVTVIAVAALPPLTGTMLVVWKDVAMAAFYAAGFAALVHARLRALPGKIWIAFGVLLLFCGMAYRFNAASGALPLLIYAVWVARARSGRREIVRAALGGTGLVLVLFVLVLVVNSFRFPSMERLERNTNMDGIMRYDLIGISRFSGESVTPARDGGMVDVAYLRKIYDPRHVNITAANDVEHRVAVQEPGEIARYWVAAIRQHPGDYLRHRAAVFREYIGLHRHEPFYVTHPSVDENKLGISHTPNALTPVAVGYVWKARYSILERAWVYYVAGLLSLVVFLPKRNRRFAGEAVAALGSGLLYLAPMFFISPAADVRYNFWSIWGALLCLVFVVSSLLAARSDGRAS</sequence>
<dbReference type="Proteomes" id="UP000630528">
    <property type="component" value="Unassembled WGS sequence"/>
</dbReference>
<evidence type="ECO:0000256" key="1">
    <source>
        <dbReference type="SAM" id="Phobius"/>
    </source>
</evidence>
<feature type="transmembrane region" description="Helical" evidence="1">
    <location>
        <begin position="90"/>
        <end position="108"/>
    </location>
</feature>
<keyword evidence="1" id="KW-0812">Transmembrane</keyword>
<gene>
    <name evidence="2" type="ORF">JJB11_00645</name>
</gene>
<comment type="caution">
    <text evidence="2">The sequence shown here is derived from an EMBL/GenBank/DDBJ whole genome shotgun (WGS) entry which is preliminary data.</text>
</comment>
<reference evidence="2" key="2">
    <citation type="submission" date="2021-01" db="EMBL/GenBank/DDBJ databases">
        <authorList>
            <person name="Kang M."/>
        </authorList>
    </citation>
    <scope>NUCLEOTIDE SEQUENCE</scope>
    <source>
        <strain evidence="2">KACC 17527</strain>
    </source>
</reference>
<accession>A0A934TNI2</accession>
<feature type="transmembrane region" description="Helical" evidence="1">
    <location>
        <begin position="166"/>
        <end position="183"/>
    </location>
</feature>
<feature type="transmembrane region" description="Helical" evidence="1">
    <location>
        <begin position="384"/>
        <end position="399"/>
    </location>
</feature>
<feature type="transmembrane region" description="Helical" evidence="1">
    <location>
        <begin position="212"/>
        <end position="233"/>
    </location>
</feature>
<dbReference type="AlphaFoldDB" id="A0A934TNI2"/>
<dbReference type="RefSeq" id="WP_201165976.1">
    <property type="nucleotide sequence ID" value="NZ_JAEPWM010000001.1"/>
</dbReference>